<dbReference type="PANTHER" id="PTHR32552">
    <property type="entry name" value="FERRICHROME IRON RECEPTOR-RELATED"/>
    <property type="match status" value="1"/>
</dbReference>
<keyword evidence="16" id="KW-1185">Reference proteome</keyword>
<dbReference type="InterPro" id="IPR039426">
    <property type="entry name" value="TonB-dep_rcpt-like"/>
</dbReference>
<dbReference type="Pfam" id="PF07715">
    <property type="entry name" value="Plug"/>
    <property type="match status" value="1"/>
</dbReference>
<keyword evidence="4" id="KW-0410">Iron transport</keyword>
<dbReference type="SUPFAM" id="SSF56935">
    <property type="entry name" value="Porins"/>
    <property type="match status" value="1"/>
</dbReference>
<keyword evidence="8 12" id="KW-0798">TonB box</keyword>
<proteinExistence type="inferred from homology"/>
<evidence type="ECO:0000256" key="9">
    <source>
        <dbReference type="ARBA" id="ARBA00023136"/>
    </source>
</evidence>
<evidence type="ECO:0000313" key="16">
    <source>
        <dbReference type="Proteomes" id="UP001139451"/>
    </source>
</evidence>
<dbReference type="InterPro" id="IPR036942">
    <property type="entry name" value="Beta-barrel_TonB_sf"/>
</dbReference>
<dbReference type="Gene3D" id="2.40.170.20">
    <property type="entry name" value="TonB-dependent receptor, beta-barrel domain"/>
    <property type="match status" value="1"/>
</dbReference>
<keyword evidence="9 11" id="KW-0472">Membrane</keyword>
<dbReference type="Pfam" id="PF00593">
    <property type="entry name" value="TonB_dep_Rec_b-barrel"/>
    <property type="match status" value="1"/>
</dbReference>
<keyword evidence="5 11" id="KW-0812">Transmembrane</keyword>
<evidence type="ECO:0000256" key="2">
    <source>
        <dbReference type="ARBA" id="ARBA00022448"/>
    </source>
</evidence>
<dbReference type="PANTHER" id="PTHR32552:SF81">
    <property type="entry name" value="TONB-DEPENDENT OUTER MEMBRANE RECEPTOR"/>
    <property type="match status" value="1"/>
</dbReference>
<gene>
    <name evidence="15" type="ORF">M9978_19085</name>
</gene>
<evidence type="ECO:0000313" key="15">
    <source>
        <dbReference type="EMBL" id="MCP3732532.1"/>
    </source>
</evidence>
<dbReference type="Proteomes" id="UP001139451">
    <property type="component" value="Unassembled WGS sequence"/>
</dbReference>
<reference evidence="15" key="1">
    <citation type="submission" date="2022-05" db="EMBL/GenBank/DDBJ databases">
        <title>Sphingomonas sp. strain MG17 Genome sequencing and assembly.</title>
        <authorList>
            <person name="Kim I."/>
        </authorList>
    </citation>
    <scope>NUCLEOTIDE SEQUENCE</scope>
    <source>
        <strain evidence="15">MG17</strain>
    </source>
</reference>
<evidence type="ECO:0000256" key="3">
    <source>
        <dbReference type="ARBA" id="ARBA00022452"/>
    </source>
</evidence>
<keyword evidence="6" id="KW-0408">Iron</keyword>
<accession>A0A9X2HMR9</accession>
<organism evidence="15 16">
    <name type="scientific">Sphingomonas tagetis</name>
    <dbReference type="NCBI Taxonomy" id="2949092"/>
    <lineage>
        <taxon>Bacteria</taxon>
        <taxon>Pseudomonadati</taxon>
        <taxon>Pseudomonadota</taxon>
        <taxon>Alphaproteobacteria</taxon>
        <taxon>Sphingomonadales</taxon>
        <taxon>Sphingomonadaceae</taxon>
        <taxon>Sphingomonas</taxon>
    </lineage>
</organism>
<dbReference type="InterPro" id="IPR000531">
    <property type="entry name" value="Beta-barrel_TonB"/>
</dbReference>
<evidence type="ECO:0000256" key="1">
    <source>
        <dbReference type="ARBA" id="ARBA00004571"/>
    </source>
</evidence>
<keyword evidence="7" id="KW-0406">Ion transport</keyword>
<dbReference type="AlphaFoldDB" id="A0A9X2HMR9"/>
<evidence type="ECO:0000256" key="4">
    <source>
        <dbReference type="ARBA" id="ARBA00022496"/>
    </source>
</evidence>
<dbReference type="InterPro" id="IPR012910">
    <property type="entry name" value="Plug_dom"/>
</dbReference>
<protein>
    <submittedName>
        <fullName evidence="15">TonB-dependent receptor</fullName>
    </submittedName>
</protein>
<dbReference type="GO" id="GO:0009279">
    <property type="term" value="C:cell outer membrane"/>
    <property type="evidence" value="ECO:0007669"/>
    <property type="project" value="UniProtKB-SubCell"/>
</dbReference>
<comment type="similarity">
    <text evidence="11 12">Belongs to the TonB-dependent receptor family.</text>
</comment>
<evidence type="ECO:0000256" key="8">
    <source>
        <dbReference type="ARBA" id="ARBA00023077"/>
    </source>
</evidence>
<dbReference type="EMBL" id="JAMLDX010000019">
    <property type="protein sequence ID" value="MCP3732532.1"/>
    <property type="molecule type" value="Genomic_DNA"/>
</dbReference>
<evidence type="ECO:0000256" key="7">
    <source>
        <dbReference type="ARBA" id="ARBA00023065"/>
    </source>
</evidence>
<evidence type="ECO:0000259" key="13">
    <source>
        <dbReference type="Pfam" id="PF00593"/>
    </source>
</evidence>
<keyword evidence="15" id="KW-0675">Receptor</keyword>
<keyword evidence="3 11" id="KW-1134">Transmembrane beta strand</keyword>
<evidence type="ECO:0000259" key="14">
    <source>
        <dbReference type="Pfam" id="PF07715"/>
    </source>
</evidence>
<sequence length="745" mass="81126">MKNQMIRQALACSVALGTLGWDVTASAETRPDPAAEAVPQAAQDATAGKDEIVVTAQKRTERLQDVPLAISAFTEATIEQQGIKSIEDYASRAAGVSLSRDSTQASFSVRGIRSTTGADTTSATAGIYVDDYPIYDTWFRFTSPDLRIFDVGRIEILRGPQGTLYGATSLSGSIRIITNKPDLGAVSGKFEGTLSTTDGAGQPNYAANAMVNVPLIADKIGMRAVGYYRSDSGYIDNPVRGETDVDDRRSYGGRFYLSAQPTETLSLLASVTYQHDAQDDQTATYYFPTATRTIDQWNARSATRTRSDLFIASLAADQELGGGNLNFTATYGSNKSKNRFDASPYSAALGFPLATPLIQPSDSNTKILEARYTSASGGAFRYIIGLYYNSRFRDFRQEANQPAIAPVYGTDRIYKVYANQRATELAAYGEGTLSFAERWEATLGLRVFRNDYHFTSSVSGLLNSFATPLRDFTTDVTNGQTDYTPRASLSYRPVPNVNIYATASKGYRFGLTNYNSGANGGTPLTYKSDTLWNYEFGVKATMWDNRVTLNTAAYYVDWSDIQLTFRNANGQGYITNAGDARSYGIESELSFRPNASFELNAAVTINHSALTKNNPGILRRAASARGAAVYGVFKGDRLPGSQELSLAGGIQYNLGNAFIRVDDTYVGPSYIDFMKAGSLKIGDYNLVNLRLGYRGDNFDVTLFAENLFNDRGIVNAVPNADLVGLTDAAFRVRPRTVGATLRANF</sequence>
<name>A0A9X2HMR9_9SPHN</name>
<keyword evidence="2 11" id="KW-0813">Transport</keyword>
<evidence type="ECO:0000256" key="12">
    <source>
        <dbReference type="RuleBase" id="RU003357"/>
    </source>
</evidence>
<dbReference type="PROSITE" id="PS52016">
    <property type="entry name" value="TONB_DEPENDENT_REC_3"/>
    <property type="match status" value="1"/>
</dbReference>
<evidence type="ECO:0000256" key="10">
    <source>
        <dbReference type="ARBA" id="ARBA00023237"/>
    </source>
</evidence>
<feature type="domain" description="TonB-dependent receptor plug" evidence="14">
    <location>
        <begin position="63"/>
        <end position="172"/>
    </location>
</feature>
<dbReference type="GO" id="GO:0006826">
    <property type="term" value="P:iron ion transport"/>
    <property type="evidence" value="ECO:0007669"/>
    <property type="project" value="UniProtKB-KW"/>
</dbReference>
<comment type="caution">
    <text evidence="15">The sequence shown here is derived from an EMBL/GenBank/DDBJ whole genome shotgun (WGS) entry which is preliminary data.</text>
</comment>
<evidence type="ECO:0000256" key="6">
    <source>
        <dbReference type="ARBA" id="ARBA00023004"/>
    </source>
</evidence>
<dbReference type="RefSeq" id="WP_254296068.1">
    <property type="nucleotide sequence ID" value="NZ_JAMLDX010000019.1"/>
</dbReference>
<feature type="domain" description="TonB-dependent receptor-like beta-barrel" evidence="13">
    <location>
        <begin position="280"/>
        <end position="707"/>
    </location>
</feature>
<comment type="subcellular location">
    <subcellularLocation>
        <location evidence="1 11">Cell outer membrane</location>
        <topology evidence="1 11">Multi-pass membrane protein</topology>
    </subcellularLocation>
</comment>
<evidence type="ECO:0000256" key="11">
    <source>
        <dbReference type="PROSITE-ProRule" id="PRU01360"/>
    </source>
</evidence>
<evidence type="ECO:0000256" key="5">
    <source>
        <dbReference type="ARBA" id="ARBA00022692"/>
    </source>
</evidence>
<keyword evidence="10 11" id="KW-0998">Cell outer membrane</keyword>